<keyword evidence="1" id="KW-0732">Signal</keyword>
<evidence type="ECO:0000256" key="1">
    <source>
        <dbReference type="SAM" id="SignalP"/>
    </source>
</evidence>
<evidence type="ECO:0008006" key="4">
    <source>
        <dbReference type="Google" id="ProtNLM"/>
    </source>
</evidence>
<dbReference type="RefSeq" id="WP_020336228.1">
    <property type="nucleotide sequence ID" value="NZ_ATFJ01000041.1"/>
</dbReference>
<dbReference type="KEGG" id="vna:PN96_14170"/>
<evidence type="ECO:0000313" key="2">
    <source>
        <dbReference type="EMBL" id="ANQ13778.1"/>
    </source>
</evidence>
<dbReference type="EMBL" id="CP016345">
    <property type="protein sequence ID" value="ANQ13778.1"/>
    <property type="molecule type" value="Genomic_DNA"/>
</dbReference>
<keyword evidence="3" id="KW-1185">Reference proteome</keyword>
<organism evidence="2 3">
    <name type="scientific">Vibrio natriegens NBRC 15636 = ATCC 14048 = DSM 759</name>
    <dbReference type="NCBI Taxonomy" id="1219067"/>
    <lineage>
        <taxon>Bacteria</taxon>
        <taxon>Pseudomonadati</taxon>
        <taxon>Pseudomonadota</taxon>
        <taxon>Gammaproteobacteria</taxon>
        <taxon>Vibrionales</taxon>
        <taxon>Vibrionaceae</taxon>
        <taxon>Vibrio</taxon>
    </lineage>
</organism>
<dbReference type="Proteomes" id="UP000092741">
    <property type="component" value="Chromosome 1"/>
</dbReference>
<reference evidence="2 3" key="1">
    <citation type="submission" date="2016-07" db="EMBL/GenBank/DDBJ databases">
        <title>Developing Vibrio natriegens as a novel, fast-growing host for biotechnology.</title>
        <authorList>
            <person name="Weinstock M.T."/>
            <person name="Hesek E.D."/>
            <person name="Wilson C.M."/>
            <person name="Gibson D.G."/>
        </authorList>
    </citation>
    <scope>NUCLEOTIDE SEQUENCE [LARGE SCALE GENOMIC DNA]</scope>
    <source>
        <strain evidence="2 3">ATCC 14048</strain>
    </source>
</reference>
<dbReference type="AlphaFoldDB" id="A0AAN1CX61"/>
<feature type="signal peptide" evidence="1">
    <location>
        <begin position="1"/>
        <end position="21"/>
    </location>
</feature>
<name>A0AAN1CX61_VIBNA</name>
<dbReference type="InterPro" id="IPR025514">
    <property type="entry name" value="DUF4402"/>
</dbReference>
<protein>
    <recommendedName>
        <fullName evidence="4">DUF4402 domain-containing protein</fullName>
    </recommendedName>
</protein>
<gene>
    <name evidence="2" type="ORF">BA890_13875</name>
</gene>
<sequence>MKNNKKLAYAALAVFASSAYAEGVAPEFNKKGTASVEVKNTLDIVETTSLNFGTIAAVAGSDDTNAATLVLDPSTGEVTAKATADSGSITPIDKTNVSPGTFTVSNAARYTNLNITLPKDADTIELKMENAAPESLKFTLGKFTAYANDKAVELNATTGAGKARTDENGNLVLLVGATLNTQKGGDASYDDAVYSGTYDVTIKY</sequence>
<accession>A0AAN1CX61</accession>
<dbReference type="GeneID" id="70913967"/>
<feature type="chain" id="PRO_5042859335" description="DUF4402 domain-containing protein" evidence="1">
    <location>
        <begin position="22"/>
        <end position="204"/>
    </location>
</feature>
<dbReference type="Pfam" id="PF14352">
    <property type="entry name" value="DUF4402"/>
    <property type="match status" value="1"/>
</dbReference>
<evidence type="ECO:0000313" key="3">
    <source>
        <dbReference type="Proteomes" id="UP000092741"/>
    </source>
</evidence>
<proteinExistence type="predicted"/>